<protein>
    <submittedName>
        <fullName evidence="3">Uncharacterized protein</fullName>
    </submittedName>
</protein>
<feature type="compositionally biased region" description="Basic residues" evidence="1">
    <location>
        <begin position="113"/>
        <end position="127"/>
    </location>
</feature>
<dbReference type="AlphaFoldDB" id="A0A8J3RXE0"/>
<evidence type="ECO:0000313" key="4">
    <source>
        <dbReference type="Proteomes" id="UP000655044"/>
    </source>
</evidence>
<evidence type="ECO:0000256" key="2">
    <source>
        <dbReference type="SAM" id="SignalP"/>
    </source>
</evidence>
<reference evidence="3" key="1">
    <citation type="submission" date="2021-01" db="EMBL/GenBank/DDBJ databases">
        <title>Whole genome shotgun sequence of Planobispora rosea NBRC 15558.</title>
        <authorList>
            <person name="Komaki H."/>
            <person name="Tamura T."/>
        </authorList>
    </citation>
    <scope>NUCLEOTIDE SEQUENCE</scope>
    <source>
        <strain evidence="3">NBRC 15558</strain>
    </source>
</reference>
<proteinExistence type="predicted"/>
<keyword evidence="2" id="KW-0732">Signal</keyword>
<evidence type="ECO:0000256" key="1">
    <source>
        <dbReference type="SAM" id="MobiDB-lite"/>
    </source>
</evidence>
<evidence type="ECO:0000313" key="3">
    <source>
        <dbReference type="EMBL" id="GIH84836.1"/>
    </source>
</evidence>
<feature type="signal peptide" evidence="2">
    <location>
        <begin position="1"/>
        <end position="28"/>
    </location>
</feature>
<name>A0A8J3RXE0_PLARO</name>
<organism evidence="3 4">
    <name type="scientific">Planobispora rosea</name>
    <dbReference type="NCBI Taxonomy" id="35762"/>
    <lineage>
        <taxon>Bacteria</taxon>
        <taxon>Bacillati</taxon>
        <taxon>Actinomycetota</taxon>
        <taxon>Actinomycetes</taxon>
        <taxon>Streptosporangiales</taxon>
        <taxon>Streptosporangiaceae</taxon>
        <taxon>Planobispora</taxon>
    </lineage>
</organism>
<dbReference type="EMBL" id="BOOI01000027">
    <property type="protein sequence ID" value="GIH84836.1"/>
    <property type="molecule type" value="Genomic_DNA"/>
</dbReference>
<feature type="compositionally biased region" description="Low complexity" evidence="1">
    <location>
        <begin position="90"/>
        <end position="103"/>
    </location>
</feature>
<gene>
    <name evidence="3" type="ORF">Pro02_32440</name>
</gene>
<sequence length="127" mass="13174">MTGRTARRLLGAVIVALLFGGFSGTAMADTLWERSEAQAGRDGASLKITRAYAGDDGTVFFEELHYTAGPDGANAYRTVSGAGRSRGAEPAASGARKPAGAAKVQEPEPIPLRARKAGTQKTGAPRR</sequence>
<dbReference type="Proteomes" id="UP000655044">
    <property type="component" value="Unassembled WGS sequence"/>
</dbReference>
<accession>A0A8J3RXE0</accession>
<feature type="chain" id="PRO_5035193028" evidence="2">
    <location>
        <begin position="29"/>
        <end position="127"/>
    </location>
</feature>
<dbReference type="OrthoDB" id="3482774at2"/>
<dbReference type="RefSeq" id="WP_068926915.1">
    <property type="nucleotide sequence ID" value="NZ_BMQP01000010.1"/>
</dbReference>
<feature type="region of interest" description="Disordered" evidence="1">
    <location>
        <begin position="77"/>
        <end position="127"/>
    </location>
</feature>
<keyword evidence="4" id="KW-1185">Reference proteome</keyword>
<comment type="caution">
    <text evidence="3">The sequence shown here is derived from an EMBL/GenBank/DDBJ whole genome shotgun (WGS) entry which is preliminary data.</text>
</comment>